<dbReference type="PANTHER" id="PTHR45940:SF13">
    <property type="entry name" value="WUSCHEL-RELATED HOMEOBOX 1"/>
    <property type="match status" value="1"/>
</dbReference>
<dbReference type="GO" id="GO:0005634">
    <property type="term" value="C:nucleus"/>
    <property type="evidence" value="ECO:0007669"/>
    <property type="project" value="UniProtKB-SubCell"/>
</dbReference>
<comment type="subcellular location">
    <subcellularLocation>
        <location evidence="1 9 10">Nucleus</location>
    </subcellularLocation>
</comment>
<keyword evidence="7 9" id="KW-0539">Nucleus</keyword>
<reference key="1">
    <citation type="journal article" date="2014" name="Nat. Commun.">
        <title>The tobacco genome sequence and its comparison with those of tomato and potato.</title>
        <authorList>
            <person name="Sierro N."/>
            <person name="Battey J.N."/>
            <person name="Ouadi S."/>
            <person name="Bakaher N."/>
            <person name="Bovet L."/>
            <person name="Willig A."/>
            <person name="Goepfert S."/>
            <person name="Peitsch M.C."/>
            <person name="Ivanov N.V."/>
        </authorList>
    </citation>
    <scope>NUCLEOTIDE SEQUENCE [LARGE SCALE GENOMIC DNA]</scope>
    <source>
        <strain>cv. TN90</strain>
    </source>
</reference>
<dbReference type="PROSITE" id="PS50071">
    <property type="entry name" value="HOMEOBOX_2"/>
    <property type="match status" value="1"/>
</dbReference>
<dbReference type="PANTHER" id="PTHR45940">
    <property type="entry name" value="WUSCHEL-RELATED HOMEOBOX 1-RELATED"/>
    <property type="match status" value="1"/>
</dbReference>
<evidence type="ECO:0000256" key="8">
    <source>
        <dbReference type="ARBA" id="ARBA00024040"/>
    </source>
</evidence>
<dbReference type="InterPro" id="IPR009057">
    <property type="entry name" value="Homeodomain-like_sf"/>
</dbReference>
<dbReference type="OrthoDB" id="1918181at2759"/>
<dbReference type="GO" id="GO:0099402">
    <property type="term" value="P:plant organ development"/>
    <property type="evidence" value="ECO:0007669"/>
    <property type="project" value="InterPro"/>
</dbReference>
<dbReference type="Gene3D" id="1.10.10.60">
    <property type="entry name" value="Homeodomain-like"/>
    <property type="match status" value="1"/>
</dbReference>
<accession>A0A1S4ACK2</accession>
<reference evidence="15" key="3">
    <citation type="submission" date="2025-04" db="UniProtKB">
        <authorList>
            <consortium name="RefSeq"/>
        </authorList>
    </citation>
    <scope>IDENTIFICATION</scope>
</reference>
<keyword evidence="3" id="KW-0805">Transcription regulation</keyword>
<feature type="region of interest" description="Disordered" evidence="11">
    <location>
        <begin position="138"/>
        <end position="191"/>
    </location>
</feature>
<dbReference type="Proteomes" id="UP000790787">
    <property type="component" value="Chromosome 4"/>
</dbReference>
<evidence type="ECO:0000256" key="4">
    <source>
        <dbReference type="ARBA" id="ARBA00023125"/>
    </source>
</evidence>
<keyword evidence="14" id="KW-1185">Reference proteome</keyword>
<proteinExistence type="evidence at transcript level"/>
<dbReference type="SUPFAM" id="SSF46689">
    <property type="entry name" value="Homeodomain-like"/>
    <property type="match status" value="1"/>
</dbReference>
<name>A0A1S4ACK2_TOBAC</name>
<organism evidence="15">
    <name type="scientific">Nicotiana tabacum</name>
    <name type="common">Common tobacco</name>
    <dbReference type="NCBI Taxonomy" id="4097"/>
    <lineage>
        <taxon>Eukaryota</taxon>
        <taxon>Viridiplantae</taxon>
        <taxon>Streptophyta</taxon>
        <taxon>Embryophyta</taxon>
        <taxon>Tracheophyta</taxon>
        <taxon>Spermatophyta</taxon>
        <taxon>Magnoliopsida</taxon>
        <taxon>eudicotyledons</taxon>
        <taxon>Gunneridae</taxon>
        <taxon>Pentapetalae</taxon>
        <taxon>asterids</taxon>
        <taxon>lamiids</taxon>
        <taxon>Solanales</taxon>
        <taxon>Solanaceae</taxon>
        <taxon>Nicotianoideae</taxon>
        <taxon>Nicotianeae</taxon>
        <taxon>Nicotiana</taxon>
    </lineage>
</organism>
<dbReference type="RefSeq" id="XP_016474400.1">
    <property type="nucleotide sequence ID" value="XM_016618914.1"/>
</dbReference>
<evidence type="ECO:0000256" key="2">
    <source>
        <dbReference type="ARBA" id="ARBA00022473"/>
    </source>
</evidence>
<dbReference type="FunFam" id="1.10.10.60:FF:000146">
    <property type="entry name" value="WUSCHEL-related homeobox 4"/>
    <property type="match status" value="1"/>
</dbReference>
<evidence type="ECO:0000259" key="12">
    <source>
        <dbReference type="PROSITE" id="PS50071"/>
    </source>
</evidence>
<feature type="DNA-binding region" description="Homeobox" evidence="9">
    <location>
        <begin position="87"/>
        <end position="141"/>
    </location>
</feature>
<dbReference type="Pfam" id="PF00046">
    <property type="entry name" value="Homeodomain"/>
    <property type="match status" value="1"/>
</dbReference>
<dbReference type="KEGG" id="nta:107796170"/>
<evidence type="ECO:0000256" key="5">
    <source>
        <dbReference type="ARBA" id="ARBA00023155"/>
    </source>
</evidence>
<dbReference type="InterPro" id="IPR044555">
    <property type="entry name" value="WUSCHEL-like"/>
</dbReference>
<dbReference type="SMR" id="A0A1S4ACK2"/>
<evidence type="ECO:0000313" key="13">
    <source>
        <dbReference type="EMBL" id="AWC68511.1"/>
    </source>
</evidence>
<reference evidence="13" key="2">
    <citation type="journal article" date="2018" name="Front. Plant Sci.">
        <title>Comparative Analysis of WUSCHEL-Related Homeobox Genes Revealed Their Parent-of-Origin and Cell Type-Specific Expression Pattern During Early Embryogenesis in Tobacco.</title>
        <authorList>
            <person name="Zhou X."/>
            <person name="Guo Y."/>
            <person name="Zhao P."/>
            <person name="Sun M.X."/>
        </authorList>
    </citation>
    <scope>NUCLEOTIDE SEQUENCE</scope>
</reference>
<dbReference type="GeneID" id="107796170"/>
<evidence type="ECO:0000313" key="14">
    <source>
        <dbReference type="Proteomes" id="UP000790787"/>
    </source>
</evidence>
<evidence type="ECO:0000256" key="9">
    <source>
        <dbReference type="PROSITE-ProRule" id="PRU00108"/>
    </source>
</evidence>
<dbReference type="GO" id="GO:0003700">
    <property type="term" value="F:DNA-binding transcription factor activity"/>
    <property type="evidence" value="ECO:0007669"/>
    <property type="project" value="InterPro"/>
</dbReference>
<keyword evidence="2" id="KW-0217">Developmental protein</keyword>
<sequence length="383" mass="43372">MWMMGYNDGGDFNMQDSFNGRKLRPLMPRVPHLPTANISTNPTCLRSIHGENFIALNHHQLAMSEQNKRDFNTQQLVVSSRWNPTPEQLQTLEELYRRGTRTPSAEQIQHITAQLRRYGKIEGKNVFYWFQNHKARERQKRRRQLESAAAAAGGDDQSRSICNAENTGRKESGANRTGFEIEQTKNWPSPTNCSTLAEKTVATTKAAGVAECRIAAERWIPLDEGEQRRSLLLADQRNATWQMMHLSCSPPTSTTPHHHLMNINSSTASISNTITTPIICSSSPSTPRTTMEPKQLFKTKDHLNIFIAPFRTENNKHENIENNLGDVGQEESQTLELFPLRSSNDDNNLSEKDEVEISGADANSNSNFSGSHYQFFEFLPLKN</sequence>
<dbReference type="AlphaFoldDB" id="A0A1S4ACK2"/>
<evidence type="ECO:0000256" key="3">
    <source>
        <dbReference type="ARBA" id="ARBA00023015"/>
    </source>
</evidence>
<dbReference type="EMBL" id="MG843879">
    <property type="protein sequence ID" value="AWC68511.1"/>
    <property type="molecule type" value="mRNA"/>
</dbReference>
<keyword evidence="6" id="KW-0804">Transcription</keyword>
<dbReference type="GO" id="GO:0003677">
    <property type="term" value="F:DNA binding"/>
    <property type="evidence" value="ECO:0007669"/>
    <property type="project" value="UniProtKB-UniRule"/>
</dbReference>
<comment type="similarity">
    <text evidence="8">Belongs to the WUS homeobox family.</text>
</comment>
<evidence type="ECO:0000256" key="10">
    <source>
        <dbReference type="RuleBase" id="RU000682"/>
    </source>
</evidence>
<evidence type="ECO:0000256" key="7">
    <source>
        <dbReference type="ARBA" id="ARBA00023242"/>
    </source>
</evidence>
<gene>
    <name evidence="15" type="primary">LOC107796170</name>
</gene>
<keyword evidence="4 9" id="KW-0238">DNA-binding</keyword>
<evidence type="ECO:0000256" key="6">
    <source>
        <dbReference type="ARBA" id="ARBA00023163"/>
    </source>
</evidence>
<dbReference type="SMART" id="SM00389">
    <property type="entry name" value="HOX"/>
    <property type="match status" value="1"/>
</dbReference>
<dbReference type="InterPro" id="IPR001356">
    <property type="entry name" value="HD"/>
</dbReference>
<feature type="domain" description="Homeobox" evidence="12">
    <location>
        <begin position="85"/>
        <end position="140"/>
    </location>
</feature>
<evidence type="ECO:0000313" key="15">
    <source>
        <dbReference type="RefSeq" id="XP_016474400.1"/>
    </source>
</evidence>
<dbReference type="PaxDb" id="4097-A0A1S4ACK2"/>
<evidence type="ECO:0000256" key="1">
    <source>
        <dbReference type="ARBA" id="ARBA00004123"/>
    </source>
</evidence>
<dbReference type="OMA" id="IALNHHQ"/>
<dbReference type="CDD" id="cd00086">
    <property type="entry name" value="homeodomain"/>
    <property type="match status" value="1"/>
</dbReference>
<protein>
    <submittedName>
        <fullName evidence="13">WOX1</fullName>
    </submittedName>
    <submittedName>
        <fullName evidence="15">WUSCHEL-related homeobox 1-like</fullName>
    </submittedName>
</protein>
<keyword evidence="5 9" id="KW-0371">Homeobox</keyword>
<evidence type="ECO:0000256" key="11">
    <source>
        <dbReference type="SAM" id="MobiDB-lite"/>
    </source>
</evidence>
<dbReference type="STRING" id="4097.A0A1S4ACK2"/>